<protein>
    <submittedName>
        <fullName evidence="1">Uncharacterized protein</fullName>
    </submittedName>
</protein>
<accession>A0ABD5RYX6</accession>
<name>A0ABD5RYX6_9EURY</name>
<gene>
    <name evidence="1" type="ORF">ACFQE1_08395</name>
</gene>
<evidence type="ECO:0000313" key="2">
    <source>
        <dbReference type="Proteomes" id="UP001596328"/>
    </source>
</evidence>
<evidence type="ECO:0000313" key="1">
    <source>
        <dbReference type="EMBL" id="MFC6724391.1"/>
    </source>
</evidence>
<dbReference type="AlphaFoldDB" id="A0ABD5RYX6"/>
<organism evidence="1 2">
    <name type="scientific">Halobium palmae</name>
    <dbReference type="NCBI Taxonomy" id="1776492"/>
    <lineage>
        <taxon>Archaea</taxon>
        <taxon>Methanobacteriati</taxon>
        <taxon>Methanobacteriota</taxon>
        <taxon>Stenosarchaea group</taxon>
        <taxon>Halobacteria</taxon>
        <taxon>Halobacteriales</taxon>
        <taxon>Haloferacaceae</taxon>
        <taxon>Halobium</taxon>
    </lineage>
</organism>
<dbReference type="EMBL" id="JBHSWU010000169">
    <property type="protein sequence ID" value="MFC6724391.1"/>
    <property type="molecule type" value="Genomic_DNA"/>
</dbReference>
<reference evidence="1 2" key="1">
    <citation type="journal article" date="2019" name="Int. J. Syst. Evol. Microbiol.">
        <title>The Global Catalogue of Microorganisms (GCM) 10K type strain sequencing project: providing services to taxonomists for standard genome sequencing and annotation.</title>
        <authorList>
            <consortium name="The Broad Institute Genomics Platform"/>
            <consortium name="The Broad Institute Genome Sequencing Center for Infectious Disease"/>
            <person name="Wu L."/>
            <person name="Ma J."/>
        </authorList>
    </citation>
    <scope>NUCLEOTIDE SEQUENCE [LARGE SCALE GENOMIC DNA]</scope>
    <source>
        <strain evidence="1 2">NBRC 111368</strain>
    </source>
</reference>
<dbReference type="Proteomes" id="UP001596328">
    <property type="component" value="Unassembled WGS sequence"/>
</dbReference>
<keyword evidence="2" id="KW-1185">Reference proteome</keyword>
<sequence length="81" mass="8831">MATALILPDVSLTPRTMETTATPGRHAALSEFEASFASDEAVLRDDEWSGMRVASETYREEFDDAAPLKRPRTTVARSDGG</sequence>
<comment type="caution">
    <text evidence="1">The sequence shown here is derived from an EMBL/GenBank/DDBJ whole genome shotgun (WGS) entry which is preliminary data.</text>
</comment>
<proteinExistence type="predicted"/>